<dbReference type="Proteomes" id="UP001432322">
    <property type="component" value="Unassembled WGS sequence"/>
</dbReference>
<accession>A0AAV5VFH5</accession>
<dbReference type="Gene3D" id="1.20.5.170">
    <property type="match status" value="1"/>
</dbReference>
<feature type="region of interest" description="Disordered" evidence="1">
    <location>
        <begin position="146"/>
        <end position="201"/>
    </location>
</feature>
<proteinExistence type="predicted"/>
<dbReference type="AlphaFoldDB" id="A0AAV5VFH5"/>
<dbReference type="GO" id="GO:0003700">
    <property type="term" value="F:DNA-binding transcription factor activity"/>
    <property type="evidence" value="ECO:0007669"/>
    <property type="project" value="InterPro"/>
</dbReference>
<gene>
    <name evidence="2" type="ORF">PFISCL1PPCAC_9769</name>
</gene>
<feature type="compositionally biased region" description="Polar residues" evidence="1">
    <location>
        <begin position="147"/>
        <end position="166"/>
    </location>
</feature>
<keyword evidence="3" id="KW-1185">Reference proteome</keyword>
<organism evidence="2 3">
    <name type="scientific">Pristionchus fissidentatus</name>
    <dbReference type="NCBI Taxonomy" id="1538716"/>
    <lineage>
        <taxon>Eukaryota</taxon>
        <taxon>Metazoa</taxon>
        <taxon>Ecdysozoa</taxon>
        <taxon>Nematoda</taxon>
        <taxon>Chromadorea</taxon>
        <taxon>Rhabditida</taxon>
        <taxon>Rhabditina</taxon>
        <taxon>Diplogasteromorpha</taxon>
        <taxon>Diplogasteroidea</taxon>
        <taxon>Neodiplogasteridae</taxon>
        <taxon>Pristionchus</taxon>
    </lineage>
</organism>
<evidence type="ECO:0000256" key="1">
    <source>
        <dbReference type="SAM" id="MobiDB-lite"/>
    </source>
</evidence>
<evidence type="ECO:0000313" key="2">
    <source>
        <dbReference type="EMBL" id="GMT18472.1"/>
    </source>
</evidence>
<name>A0AAV5VFH5_9BILA</name>
<dbReference type="InterPro" id="IPR046347">
    <property type="entry name" value="bZIP_sf"/>
</dbReference>
<dbReference type="SUPFAM" id="SSF57959">
    <property type="entry name" value="Leucine zipper domain"/>
    <property type="match status" value="1"/>
</dbReference>
<comment type="caution">
    <text evidence="2">The sequence shown here is derived from an EMBL/GenBank/DDBJ whole genome shotgun (WGS) entry which is preliminary data.</text>
</comment>
<protein>
    <recommendedName>
        <fullName evidence="4">BZIP domain-containing protein</fullName>
    </recommendedName>
</protein>
<dbReference type="EMBL" id="BTSY01000003">
    <property type="protein sequence ID" value="GMT18472.1"/>
    <property type="molecule type" value="Genomic_DNA"/>
</dbReference>
<sequence length="269" mass="30112">MNNDHPKEMTHPLQCLAGDEVGNYLQGLLEEMSPQDPYSEQAEFAEQQWAFDGGNSITVGGGTNETFTFTPDEFEREESVESLDVPCSVGDGNGQTHFYFDDTPSIAGTPQYVGGLQHPVEVLYGDAPVPPQQPIGLTPARSRGVAATSSKRPATPAVTTSANSPTERIYREYKKKTDEEKKTDRYGKKRSNNNVSVRKSRTKKEVEELIMHKRFFYLEKVIKYIRSLPHSHRSLPPPQFFGLPADFGIIPYSPTKKMAEKMCVKYGDL</sequence>
<evidence type="ECO:0008006" key="4">
    <source>
        <dbReference type="Google" id="ProtNLM"/>
    </source>
</evidence>
<feature type="compositionally biased region" description="Basic and acidic residues" evidence="1">
    <location>
        <begin position="168"/>
        <end position="186"/>
    </location>
</feature>
<reference evidence="2" key="1">
    <citation type="submission" date="2023-10" db="EMBL/GenBank/DDBJ databases">
        <title>Genome assembly of Pristionchus species.</title>
        <authorList>
            <person name="Yoshida K."/>
            <person name="Sommer R.J."/>
        </authorList>
    </citation>
    <scope>NUCLEOTIDE SEQUENCE</scope>
    <source>
        <strain evidence="2">RS5133</strain>
    </source>
</reference>
<evidence type="ECO:0000313" key="3">
    <source>
        <dbReference type="Proteomes" id="UP001432322"/>
    </source>
</evidence>